<organism evidence="14 15">
    <name type="scientific">Sulfuricurvum kujiense (strain ATCC BAA-921 / DSM 16994 / JCM 11577 / YK-1)</name>
    <dbReference type="NCBI Taxonomy" id="709032"/>
    <lineage>
        <taxon>Bacteria</taxon>
        <taxon>Pseudomonadati</taxon>
        <taxon>Campylobacterota</taxon>
        <taxon>Epsilonproteobacteria</taxon>
        <taxon>Campylobacterales</taxon>
        <taxon>Sulfurimonadaceae</taxon>
        <taxon>Sulfuricurvum</taxon>
    </lineage>
</organism>
<protein>
    <recommendedName>
        <fullName evidence="13">Adenosylmethionine-8-amino-7-oxononanoate aminotransferase</fullName>
        <ecNumber evidence="13">2.6.1.62</ecNumber>
    </recommendedName>
    <alternativeName>
        <fullName evidence="13">7,8-diamino-pelargonic acid aminotransferase</fullName>
        <shortName evidence="13">DAPA AT</shortName>
        <shortName evidence="13">DAPA aminotransferase</shortName>
    </alternativeName>
    <alternativeName>
        <fullName evidence="13">7,8-diaminononanoate synthase</fullName>
        <shortName evidence="13">DANS</shortName>
    </alternativeName>
    <alternativeName>
        <fullName evidence="13">Diaminopelargonic acid synthase</fullName>
    </alternativeName>
</protein>
<evidence type="ECO:0000256" key="11">
    <source>
        <dbReference type="ARBA" id="ARBA00048449"/>
    </source>
</evidence>
<evidence type="ECO:0000256" key="7">
    <source>
        <dbReference type="ARBA" id="ARBA00022679"/>
    </source>
</evidence>
<feature type="modified residue" description="N6-(pyridoxal phosphate)lysine" evidence="13">
    <location>
        <position position="275"/>
    </location>
</feature>
<evidence type="ECO:0000256" key="10">
    <source>
        <dbReference type="ARBA" id="ARBA00022898"/>
    </source>
</evidence>
<dbReference type="NCBIfam" id="TIGR00508">
    <property type="entry name" value="bioA"/>
    <property type="match status" value="1"/>
</dbReference>
<dbReference type="GO" id="GO:0030170">
    <property type="term" value="F:pyridoxal phosphate binding"/>
    <property type="evidence" value="ECO:0007669"/>
    <property type="project" value="UniProtKB-UniRule"/>
</dbReference>
<comment type="pathway">
    <text evidence="3 13">Cofactor biosynthesis; biotin biosynthesis; 7,8-diaminononanoate from 8-amino-7-oxononanoate (SAM route): step 1/1.</text>
</comment>
<name>E4U211_SULKY</name>
<dbReference type="UniPathway" id="UPA00078">
    <property type="reaction ID" value="UER00160"/>
</dbReference>
<dbReference type="GO" id="GO:0009102">
    <property type="term" value="P:biotin biosynthetic process"/>
    <property type="evidence" value="ECO:0007669"/>
    <property type="project" value="UniProtKB-UniRule"/>
</dbReference>
<reference evidence="14 15" key="1">
    <citation type="journal article" date="2012" name="Stand. Genomic Sci.">
        <title>Complete genome sequence of the sulfur compounds oxidizing chemolithoautotroph Sulfuricurvum kujiense type strain (YK-1(T)).</title>
        <authorList>
            <person name="Han C."/>
            <person name="Kotsyurbenko O."/>
            <person name="Chertkov O."/>
            <person name="Held B."/>
            <person name="Lapidus A."/>
            <person name="Nolan M."/>
            <person name="Lucas S."/>
            <person name="Hammon N."/>
            <person name="Deshpande S."/>
            <person name="Cheng J.F."/>
            <person name="Tapia R."/>
            <person name="Goodwin L.A."/>
            <person name="Pitluck S."/>
            <person name="Liolios K."/>
            <person name="Pagani I."/>
            <person name="Ivanova N."/>
            <person name="Mavromatis K."/>
            <person name="Mikhailova N."/>
            <person name="Pati A."/>
            <person name="Chen A."/>
            <person name="Palaniappan K."/>
            <person name="Land M."/>
            <person name="Hauser L."/>
            <person name="Chang Y.J."/>
            <person name="Jeffries C.D."/>
            <person name="Brambilla E.M."/>
            <person name="Rohde M."/>
            <person name="Spring S."/>
            <person name="Sikorski J."/>
            <person name="Goker M."/>
            <person name="Woyke T."/>
            <person name="Bristow J."/>
            <person name="Eisen J.A."/>
            <person name="Markowitz V."/>
            <person name="Hugenholtz P."/>
            <person name="Kyrpides N.C."/>
            <person name="Klenk H.P."/>
            <person name="Detter J.C."/>
        </authorList>
    </citation>
    <scope>NUCLEOTIDE SEQUENCE [LARGE SCALE GENOMIC DNA]</scope>
    <source>
        <strain evidence="15">ATCC BAA-921 / DSM 16994 / JCM 11577 / YK-1</strain>
    </source>
</reference>
<dbReference type="eggNOG" id="COG0161">
    <property type="taxonomic scope" value="Bacteria"/>
</dbReference>
<evidence type="ECO:0000256" key="5">
    <source>
        <dbReference type="ARBA" id="ARBA00022490"/>
    </source>
</evidence>
<dbReference type="AlphaFoldDB" id="E4U211"/>
<dbReference type="OrthoDB" id="9801834at2"/>
<feature type="binding site" evidence="13">
    <location>
        <position position="55"/>
    </location>
    <ligand>
        <name>substrate</name>
    </ligand>
</feature>
<comment type="catalytic activity">
    <reaction evidence="11 13">
        <text>(8S)-8-amino-7-oxononanoate + S-adenosyl-L-methionine = S-adenosyl-4-methylsulfanyl-2-oxobutanoate + (7R,8S)-7,8-diammoniononanoate</text>
        <dbReference type="Rhea" id="RHEA:16861"/>
        <dbReference type="ChEBI" id="CHEBI:16490"/>
        <dbReference type="ChEBI" id="CHEBI:59789"/>
        <dbReference type="ChEBI" id="CHEBI:149468"/>
        <dbReference type="ChEBI" id="CHEBI:149469"/>
        <dbReference type="EC" id="2.6.1.62"/>
    </reaction>
</comment>
<dbReference type="Gene3D" id="3.90.1150.10">
    <property type="entry name" value="Aspartate Aminotransferase, domain 1"/>
    <property type="match status" value="1"/>
</dbReference>
<dbReference type="InterPro" id="IPR005815">
    <property type="entry name" value="BioA"/>
</dbReference>
<dbReference type="PANTHER" id="PTHR42684">
    <property type="entry name" value="ADENOSYLMETHIONINE-8-AMINO-7-OXONONANOATE AMINOTRANSFERASE"/>
    <property type="match status" value="1"/>
</dbReference>
<feature type="binding site" evidence="13">
    <location>
        <position position="246"/>
    </location>
    <ligand>
        <name>pyridoxal 5'-phosphate</name>
        <dbReference type="ChEBI" id="CHEBI:597326"/>
    </ligand>
</feature>
<keyword evidence="8 13" id="KW-0949">S-adenosyl-L-methionine</keyword>
<dbReference type="GO" id="GO:0004015">
    <property type="term" value="F:adenosylmethionine-8-amino-7-oxononanoate transaminase activity"/>
    <property type="evidence" value="ECO:0007669"/>
    <property type="project" value="UniProtKB-UniRule"/>
</dbReference>
<evidence type="ECO:0000313" key="15">
    <source>
        <dbReference type="Proteomes" id="UP000008721"/>
    </source>
</evidence>
<evidence type="ECO:0000256" key="3">
    <source>
        <dbReference type="ARBA" id="ARBA00005063"/>
    </source>
</evidence>
<dbReference type="HAMAP" id="MF_00834">
    <property type="entry name" value="BioA"/>
    <property type="match status" value="1"/>
</dbReference>
<keyword evidence="15" id="KW-1185">Reference proteome</keyword>
<dbReference type="InterPro" id="IPR049704">
    <property type="entry name" value="Aminotrans_3_PPA_site"/>
</dbReference>
<evidence type="ECO:0000256" key="8">
    <source>
        <dbReference type="ARBA" id="ARBA00022691"/>
    </source>
</evidence>
<dbReference type="PROSITE" id="PS00600">
    <property type="entry name" value="AA_TRANSFER_CLASS_3"/>
    <property type="match status" value="1"/>
</dbReference>
<dbReference type="KEGG" id="sku:Sulku_0863"/>
<feature type="binding site" evidence="13">
    <location>
        <position position="147"/>
    </location>
    <ligand>
        <name>substrate</name>
    </ligand>
</feature>
<dbReference type="SUPFAM" id="SSF53383">
    <property type="entry name" value="PLP-dependent transferases"/>
    <property type="match status" value="1"/>
</dbReference>
<evidence type="ECO:0000256" key="13">
    <source>
        <dbReference type="HAMAP-Rule" id="MF_00834"/>
    </source>
</evidence>
<dbReference type="EC" id="2.6.1.62" evidence="13"/>
<dbReference type="CDD" id="cd00610">
    <property type="entry name" value="OAT_like"/>
    <property type="match status" value="1"/>
</dbReference>
<dbReference type="PIRSF" id="PIRSF000521">
    <property type="entry name" value="Transaminase_4ab_Lys_Orn"/>
    <property type="match status" value="1"/>
</dbReference>
<keyword evidence="7 13" id="KW-0808">Transferase</keyword>
<evidence type="ECO:0000256" key="12">
    <source>
        <dbReference type="ARBA" id="ARBA00060970"/>
    </source>
</evidence>
<feature type="binding site" evidence="13">
    <location>
        <position position="275"/>
    </location>
    <ligand>
        <name>substrate</name>
    </ligand>
</feature>
<keyword evidence="10 13" id="KW-0663">Pyridoxal phosphate</keyword>
<dbReference type="InterPro" id="IPR005814">
    <property type="entry name" value="Aminotrans_3"/>
</dbReference>
<comment type="similarity">
    <text evidence="12 13">Belongs to the class-III pyridoxal-phosphate-dependent aminotransferase family. BioA subfamily.</text>
</comment>
<gene>
    <name evidence="13" type="primary">bioA</name>
    <name evidence="14" type="ordered locus">Sulku_0863</name>
</gene>
<dbReference type="InterPro" id="IPR015424">
    <property type="entry name" value="PyrdxlP-dep_Trfase"/>
</dbReference>
<dbReference type="HOGENOM" id="CLU_016922_4_3_7"/>
<keyword evidence="5 13" id="KW-0963">Cytoplasm</keyword>
<evidence type="ECO:0000256" key="2">
    <source>
        <dbReference type="ARBA" id="ARBA00004496"/>
    </source>
</evidence>
<dbReference type="InterPro" id="IPR015421">
    <property type="entry name" value="PyrdxlP-dep_Trfase_major"/>
</dbReference>
<evidence type="ECO:0000256" key="4">
    <source>
        <dbReference type="ARBA" id="ARBA00011738"/>
    </source>
</evidence>
<dbReference type="Proteomes" id="UP000008721">
    <property type="component" value="Chromosome"/>
</dbReference>
<dbReference type="RefSeq" id="WP_013459726.1">
    <property type="nucleotide sequence ID" value="NC_014762.1"/>
</dbReference>
<keyword evidence="9 13" id="KW-0093">Biotin biosynthesis</keyword>
<dbReference type="FunFam" id="3.40.640.10:FF:000078">
    <property type="entry name" value="Adenosylmethionine-8-amino-7-oxononanoate aminotransferase"/>
    <property type="match status" value="1"/>
</dbReference>
<comment type="subunit">
    <text evidence="4 13">Homodimer.</text>
</comment>
<accession>E4U211</accession>
<dbReference type="GO" id="GO:0005737">
    <property type="term" value="C:cytoplasm"/>
    <property type="evidence" value="ECO:0007669"/>
    <property type="project" value="UniProtKB-SubCell"/>
</dbReference>
<evidence type="ECO:0000313" key="14">
    <source>
        <dbReference type="EMBL" id="ADR33529.1"/>
    </source>
</evidence>
<feature type="binding site" evidence="13">
    <location>
        <begin position="311"/>
        <end position="312"/>
    </location>
    <ligand>
        <name>pyridoxal 5'-phosphate</name>
        <dbReference type="ChEBI" id="CHEBI:597326"/>
    </ligand>
</feature>
<proteinExistence type="inferred from homology"/>
<comment type="cofactor">
    <cofactor evidence="1 13">
        <name>pyridoxal 5'-phosphate</name>
        <dbReference type="ChEBI" id="CHEBI:597326"/>
    </cofactor>
</comment>
<dbReference type="Pfam" id="PF00202">
    <property type="entry name" value="Aminotran_3"/>
    <property type="match status" value="1"/>
</dbReference>
<dbReference type="STRING" id="709032.Sulku_0863"/>
<comment type="subcellular location">
    <subcellularLocation>
        <location evidence="2 13">Cytoplasm</location>
    </subcellularLocation>
</comment>
<evidence type="ECO:0000256" key="1">
    <source>
        <dbReference type="ARBA" id="ARBA00001933"/>
    </source>
</evidence>
<dbReference type="EMBL" id="CP002355">
    <property type="protein sequence ID" value="ADR33529.1"/>
    <property type="molecule type" value="Genomic_DNA"/>
</dbReference>
<dbReference type="PANTHER" id="PTHR42684:SF17">
    <property type="entry name" value="ADENOSYLMETHIONINE-8-AMINO-7-OXONONANOATE AMINOTRANSFERASE"/>
    <property type="match status" value="1"/>
</dbReference>
<comment type="function">
    <text evidence="13">Catalyzes the transfer of the alpha-amino group from S-adenosyl-L-methionine (SAM) to 7-keto-8-aminopelargonic acid (KAPA) to form 7,8-diaminopelargonic acid (DAPA). It is the only aminotransferase known to utilize SAM as an amino donor.</text>
</comment>
<feature type="site" description="Participates in the substrate recognition with KAPA and in a stacking interaction with the adenine ring of SAM" evidence="13">
    <location>
        <position position="18"/>
    </location>
</feature>
<dbReference type="InterPro" id="IPR015422">
    <property type="entry name" value="PyrdxlP-dep_Trfase_small"/>
</dbReference>
<feature type="binding site" evidence="13">
    <location>
        <position position="310"/>
    </location>
    <ligand>
        <name>substrate</name>
    </ligand>
</feature>
<feature type="binding site" evidence="13">
    <location>
        <position position="398"/>
    </location>
    <ligand>
        <name>substrate</name>
    </ligand>
</feature>
<keyword evidence="6 13" id="KW-0032">Aminotransferase</keyword>
<evidence type="ECO:0000256" key="6">
    <source>
        <dbReference type="ARBA" id="ARBA00022576"/>
    </source>
</evidence>
<dbReference type="NCBIfam" id="NF004624">
    <property type="entry name" value="PRK05964.1"/>
    <property type="match status" value="1"/>
</dbReference>
<evidence type="ECO:0000256" key="9">
    <source>
        <dbReference type="ARBA" id="ARBA00022756"/>
    </source>
</evidence>
<sequence length="431" mass="47950">MNNLEISARDLNVLWHPCTQMKDHETIPLVPIAKGDGVYLEDFEGNRIIDAISSWWVNLFGHCNPYINRKIKEQLESLEHVILAGFTHEGIVRLSERLVALSPEGLTRCFYADNGSSAIEVALKMSYHSHKNRGEERGLFVSLTDSYHGETLGALSVGDVALYKETYEPLLIRSIQTLSPRDQSIEAALEAAKSFEILLQERGKEIAALIVEPLVQGAGGMKMYHPAFLSETKRLCEEYGIHFIADEILVGFGRTGSMFACEQAQITPDFLVLSKGLTGGYLPLSVVLTTESVYGSFYCDYNPVRSFLHSHSYTGNALACAAANATLDIFESENVIENNRKTIAAMAEELKRFKSLPKVKEVRQCGMIAAIEVEEFEPHERIGLKIHRLCMEQGVLIRPLGSVIYVMTPYVITPDELKSVFDAIESALGNI</sequence>
<dbReference type="Gene3D" id="3.40.640.10">
    <property type="entry name" value="Type I PLP-dependent aspartate aminotransferase-like (Major domain)"/>
    <property type="match status" value="1"/>
</dbReference>
<feature type="binding site" evidence="13">
    <location>
        <begin position="115"/>
        <end position="116"/>
    </location>
    <ligand>
        <name>pyridoxal 5'-phosphate</name>
        <dbReference type="ChEBI" id="CHEBI:597326"/>
    </ligand>
</feature>